<organism evidence="4 5">
    <name type="scientific">Monilinia vaccinii-corymbosi</name>
    <dbReference type="NCBI Taxonomy" id="61207"/>
    <lineage>
        <taxon>Eukaryota</taxon>
        <taxon>Fungi</taxon>
        <taxon>Dikarya</taxon>
        <taxon>Ascomycota</taxon>
        <taxon>Pezizomycotina</taxon>
        <taxon>Leotiomycetes</taxon>
        <taxon>Helotiales</taxon>
        <taxon>Sclerotiniaceae</taxon>
        <taxon>Monilinia</taxon>
    </lineage>
</organism>
<comment type="subcellular location">
    <subcellularLocation>
        <location evidence="3">Cytoplasm</location>
    </subcellularLocation>
</comment>
<dbReference type="Gene3D" id="3.40.50.620">
    <property type="entry name" value="HUPs"/>
    <property type="match status" value="1"/>
</dbReference>
<dbReference type="GO" id="GO:0005829">
    <property type="term" value="C:cytosol"/>
    <property type="evidence" value="ECO:0007669"/>
    <property type="project" value="TreeGrafter"/>
</dbReference>
<keyword evidence="1 3" id="KW-0963">Cytoplasm</keyword>
<evidence type="ECO:0000313" key="4">
    <source>
        <dbReference type="EMBL" id="QSZ37161.1"/>
    </source>
</evidence>
<dbReference type="InterPro" id="IPR014729">
    <property type="entry name" value="Rossmann-like_a/b/a_fold"/>
</dbReference>
<dbReference type="SUPFAM" id="SSF52402">
    <property type="entry name" value="Adenine nucleotide alpha hydrolases-like"/>
    <property type="match status" value="1"/>
</dbReference>
<dbReference type="AlphaFoldDB" id="A0A8A3PQN0"/>
<dbReference type="Proteomes" id="UP000672032">
    <property type="component" value="Chromosome 8"/>
</dbReference>
<evidence type="ECO:0000256" key="2">
    <source>
        <dbReference type="ARBA" id="ARBA00022694"/>
    </source>
</evidence>
<dbReference type="UniPathway" id="UPA00988"/>
<dbReference type="Pfam" id="PF10288">
    <property type="entry name" value="CTU2"/>
    <property type="match status" value="1"/>
</dbReference>
<dbReference type="EMBL" id="CP063412">
    <property type="protein sequence ID" value="QSZ37161.1"/>
    <property type="molecule type" value="Genomic_DNA"/>
</dbReference>
<comment type="function">
    <text evidence="3">Plays a central role in 2-thiolation of mcm(5)S(2)U at tRNA wobble positions of tRNA(Lys), tRNA(Glu) and tRNA(Gln). May act by forming a heterodimer with NCS6 that ligates sulfur from thiocarboxylated URM1 onto the uridine of tRNAs at wobble position. Prior mcm(5) tRNA modification by the elongator complex is required for 2-thiolation. May also be involved in protein urmylation.</text>
</comment>
<reference evidence="4" key="1">
    <citation type="submission" date="2020-10" db="EMBL/GenBank/DDBJ databases">
        <title>Genome Sequence of Monilinia vaccinii-corymbosi Sheds Light on Mummy Berry Disease Infection of Blueberry and Mating Type.</title>
        <authorList>
            <person name="Yow A.G."/>
            <person name="Zhang Y."/>
            <person name="Bansal K."/>
            <person name="Eacker S.M."/>
            <person name="Sullivan S."/>
            <person name="Liachko I."/>
            <person name="Cubeta M.A."/>
            <person name="Rollins J.A."/>
            <person name="Ashrafi H."/>
        </authorList>
    </citation>
    <scope>NUCLEOTIDE SEQUENCE</scope>
    <source>
        <strain evidence="4">RL-1</strain>
    </source>
</reference>
<comment type="pathway">
    <text evidence="3">tRNA modification; 5-methoxycarbonylmethyl-2-thiouridine-tRNA biosynthesis.</text>
</comment>
<evidence type="ECO:0000256" key="1">
    <source>
        <dbReference type="ARBA" id="ARBA00022490"/>
    </source>
</evidence>
<dbReference type="GO" id="GO:0016779">
    <property type="term" value="F:nucleotidyltransferase activity"/>
    <property type="evidence" value="ECO:0007669"/>
    <property type="project" value="UniProtKB-UniRule"/>
</dbReference>
<evidence type="ECO:0000313" key="5">
    <source>
        <dbReference type="Proteomes" id="UP000672032"/>
    </source>
</evidence>
<comment type="similarity">
    <text evidence="3">Belongs to the CTU2/NCS2 family.</text>
</comment>
<dbReference type="GO" id="GO:0002143">
    <property type="term" value="P:tRNA wobble position uridine thiolation"/>
    <property type="evidence" value="ECO:0007669"/>
    <property type="project" value="TreeGrafter"/>
</dbReference>
<accession>A0A8A3PQN0</accession>
<sequence length="384" mass="42360">MAIANSEEPHPSVAVEQAIRLCKRCNELQATLQIRSESVCQKCFSQYIKTKAVKRMETYKSKRSSKIPQKLLLPLSFGPSSSCLLHMLDGHLQTQHERMNRASYELFVVHIDLYLDDSDREASATLLQKFKHQYPRHSYSSYGLQEALKLEAINWASLGVPGHPVRDTQASSSDLQKIISSMASATSRADIISTLLNRLLVDVAKRNDCESILFGDTTTRLAEKTLTETAKGRGFSLPWQVSDGPLPHGVGFNYPLRDILKKEIMTFSSSTTPLPDLVVYQEPHSHISASSKSTTIDDLMAQYFESVEENFPSIVANVVRTSSKLKPTTDHTSKGCGLCGLPVAEGTDGIYGWGGDQNPDSRPSRGNISPSTVLCYGCSRSING</sequence>
<dbReference type="GO" id="GO:0000049">
    <property type="term" value="F:tRNA binding"/>
    <property type="evidence" value="ECO:0007669"/>
    <property type="project" value="InterPro"/>
</dbReference>
<dbReference type="PANTHER" id="PTHR20882:SF14">
    <property type="entry name" value="CYTOPLASMIC TRNA 2-THIOLATION PROTEIN 2"/>
    <property type="match status" value="1"/>
</dbReference>
<gene>
    <name evidence="3" type="primary">NCS2</name>
    <name evidence="3" type="synonym">CTU2</name>
    <name evidence="4" type="ORF">DSL72_009255</name>
</gene>
<keyword evidence="2 3" id="KW-0819">tRNA processing</keyword>
<dbReference type="InterPro" id="IPR019407">
    <property type="entry name" value="CTU2"/>
</dbReference>
<dbReference type="PANTHER" id="PTHR20882">
    <property type="entry name" value="CYTOPLASMIC TRNA 2-THIOLATION PROTEIN 2"/>
    <property type="match status" value="1"/>
</dbReference>
<keyword evidence="5" id="KW-1185">Reference proteome</keyword>
<name>A0A8A3PQN0_9HELO</name>
<dbReference type="GO" id="GO:0032447">
    <property type="term" value="P:protein urmylation"/>
    <property type="evidence" value="ECO:0007669"/>
    <property type="project" value="UniProtKB-UniRule"/>
</dbReference>
<dbReference type="GO" id="GO:0016783">
    <property type="term" value="F:sulfurtransferase activity"/>
    <property type="evidence" value="ECO:0007669"/>
    <property type="project" value="TreeGrafter"/>
</dbReference>
<protein>
    <recommendedName>
        <fullName evidence="3">Cytoplasmic tRNA 2-thiolation protein 2</fullName>
    </recommendedName>
</protein>
<evidence type="ECO:0000256" key="3">
    <source>
        <dbReference type="HAMAP-Rule" id="MF_03054"/>
    </source>
</evidence>
<dbReference type="OrthoDB" id="25129at2759"/>
<dbReference type="HAMAP" id="MF_03054">
    <property type="entry name" value="CTU2"/>
    <property type="match status" value="1"/>
</dbReference>
<proteinExistence type="inferred from homology"/>